<reference evidence="1 2" key="1">
    <citation type="journal article" date="2021" name="J. Hered.">
        <title>A chromosome-level genome assembly of the parasitoid wasp, Cotesia glomerata (Hymenoptera: Braconidae).</title>
        <authorList>
            <person name="Pinto B.J."/>
            <person name="Weis J.J."/>
            <person name="Gamble T."/>
            <person name="Ode P.J."/>
            <person name="Paul R."/>
            <person name="Zaspel J.M."/>
        </authorList>
    </citation>
    <scope>NUCLEOTIDE SEQUENCE [LARGE SCALE GENOMIC DNA]</scope>
    <source>
        <strain evidence="1">CgM1</strain>
    </source>
</reference>
<dbReference type="EMBL" id="JAHXZJ010000001">
    <property type="protein sequence ID" value="KAH0567660.1"/>
    <property type="molecule type" value="Genomic_DNA"/>
</dbReference>
<organism evidence="1 2">
    <name type="scientific">Cotesia glomerata</name>
    <name type="common">Lepidopteran parasitic wasp</name>
    <name type="synonym">Apanteles glomeratus</name>
    <dbReference type="NCBI Taxonomy" id="32391"/>
    <lineage>
        <taxon>Eukaryota</taxon>
        <taxon>Metazoa</taxon>
        <taxon>Ecdysozoa</taxon>
        <taxon>Arthropoda</taxon>
        <taxon>Hexapoda</taxon>
        <taxon>Insecta</taxon>
        <taxon>Pterygota</taxon>
        <taxon>Neoptera</taxon>
        <taxon>Endopterygota</taxon>
        <taxon>Hymenoptera</taxon>
        <taxon>Apocrita</taxon>
        <taxon>Ichneumonoidea</taxon>
        <taxon>Braconidae</taxon>
        <taxon>Microgastrinae</taxon>
        <taxon>Cotesia</taxon>
    </lineage>
</organism>
<evidence type="ECO:0000313" key="1">
    <source>
        <dbReference type="EMBL" id="KAH0567660.1"/>
    </source>
</evidence>
<gene>
    <name evidence="1" type="ORF">KQX54_011385</name>
</gene>
<dbReference type="AlphaFoldDB" id="A0AAV7J4K6"/>
<accession>A0AAV7J4K6</accession>
<protein>
    <submittedName>
        <fullName evidence="1">Uncharacterized protein</fullName>
    </submittedName>
</protein>
<dbReference type="Proteomes" id="UP000826195">
    <property type="component" value="Unassembled WGS sequence"/>
</dbReference>
<sequence>MLLQITSRITSIVAYAAQHVVSHLEHTDLVSNASRQISAVVWSSDFTNQRRCMERITYLASCHPQYASCVLHWWTEPSKIVGVALTLLPSRDKTMNISGLTVHRHGIRLKPEFDSWRMPRSWTTHVEFM</sequence>
<comment type="caution">
    <text evidence="1">The sequence shown here is derived from an EMBL/GenBank/DDBJ whole genome shotgun (WGS) entry which is preliminary data.</text>
</comment>
<evidence type="ECO:0000313" key="2">
    <source>
        <dbReference type="Proteomes" id="UP000826195"/>
    </source>
</evidence>
<proteinExistence type="predicted"/>
<name>A0AAV7J4K6_COTGL</name>
<keyword evidence="2" id="KW-1185">Reference proteome</keyword>